<dbReference type="RefSeq" id="WP_075869497.1">
    <property type="nucleotide sequence ID" value="NZ_CALYQA010000002.1"/>
</dbReference>
<feature type="site" description="Important for substrate specificity" evidence="4">
    <location>
        <position position="161"/>
    </location>
</feature>
<dbReference type="EC" id="3.6.1.-" evidence="4"/>
<dbReference type="AlphaFoldDB" id="A0A1R0FBI5"/>
<comment type="catalytic activity">
    <reaction evidence="4">
        <text>N(7)-methyl-GTP + H2O = N(7)-methyl-GMP + diphosphate + H(+)</text>
        <dbReference type="Rhea" id="RHEA:58744"/>
        <dbReference type="ChEBI" id="CHEBI:15377"/>
        <dbReference type="ChEBI" id="CHEBI:15378"/>
        <dbReference type="ChEBI" id="CHEBI:33019"/>
        <dbReference type="ChEBI" id="CHEBI:58285"/>
        <dbReference type="ChEBI" id="CHEBI:87133"/>
    </reaction>
</comment>
<accession>A0A1R0FBI5</accession>
<dbReference type="HAMAP" id="MF_00528">
    <property type="entry name" value="Maf"/>
    <property type="match status" value="1"/>
</dbReference>
<dbReference type="SUPFAM" id="SSF52972">
    <property type="entry name" value="ITPase-like"/>
    <property type="match status" value="1"/>
</dbReference>
<reference evidence="5 6" key="1">
    <citation type="submission" date="2016-12" db="EMBL/GenBank/DDBJ databases">
        <title>Comparative genomics of Bartonella apis.</title>
        <authorList>
            <person name="Engel P."/>
        </authorList>
    </citation>
    <scope>NUCLEOTIDE SEQUENCE [LARGE SCALE GENOMIC DNA]</scope>
    <source>
        <strain evidence="5 6">PEB0149</strain>
    </source>
</reference>
<dbReference type="GO" id="GO:0047429">
    <property type="term" value="F:nucleoside triphosphate diphosphatase activity"/>
    <property type="evidence" value="ECO:0007669"/>
    <property type="project" value="InterPro"/>
</dbReference>
<feature type="active site" description="Proton acceptor" evidence="4">
    <location>
        <position position="75"/>
    </location>
</feature>
<comment type="caution">
    <text evidence="4">Lacks conserved residue(s) required for the propagation of feature annotation.</text>
</comment>
<feature type="site" description="Important for substrate specificity" evidence="4">
    <location>
        <position position="76"/>
    </location>
</feature>
<dbReference type="GO" id="GO:0009117">
    <property type="term" value="P:nucleotide metabolic process"/>
    <property type="evidence" value="ECO:0007669"/>
    <property type="project" value="UniProtKB-KW"/>
</dbReference>
<evidence type="ECO:0000256" key="3">
    <source>
        <dbReference type="ARBA" id="ARBA00023080"/>
    </source>
</evidence>
<feature type="site" description="Important for substrate specificity" evidence="4">
    <location>
        <position position="14"/>
    </location>
</feature>
<comment type="subcellular location">
    <subcellularLocation>
        <location evidence="4">Cytoplasm</location>
    </subcellularLocation>
</comment>
<dbReference type="GO" id="GO:0005737">
    <property type="term" value="C:cytoplasm"/>
    <property type="evidence" value="ECO:0007669"/>
    <property type="project" value="UniProtKB-SubCell"/>
</dbReference>
<proteinExistence type="inferred from homology"/>
<dbReference type="EMBL" id="LXYT01000001">
    <property type="protein sequence ID" value="OLY44356.1"/>
    <property type="molecule type" value="Genomic_DNA"/>
</dbReference>
<keyword evidence="2 4" id="KW-0378">Hydrolase</keyword>
<dbReference type="CDD" id="cd00555">
    <property type="entry name" value="Maf"/>
    <property type="match status" value="1"/>
</dbReference>
<evidence type="ECO:0000256" key="4">
    <source>
        <dbReference type="HAMAP-Rule" id="MF_00528"/>
    </source>
</evidence>
<dbReference type="PIRSF" id="PIRSF006305">
    <property type="entry name" value="Maf"/>
    <property type="match status" value="1"/>
</dbReference>
<dbReference type="Pfam" id="PF02545">
    <property type="entry name" value="Maf"/>
    <property type="match status" value="1"/>
</dbReference>
<dbReference type="Proteomes" id="UP000187344">
    <property type="component" value="Unassembled WGS sequence"/>
</dbReference>
<keyword evidence="3 4" id="KW-0546">Nucleotide metabolism</keyword>
<sequence length="198" mass="21786">MSHKPLILASLSPFRKSILENAGLEFDVEGAKIDERELEKTLGKITPQELAKKLAMKKAEDVSSRFPDALVIGCDQTLELEGNALHKVANLEGVRDRLFSLSSKTHYLHSGIALAKAGKADWVGLSTAKMTVRSLSPEFIDYYIDKAGEDVQSSVGAYQVEGLGIQLFDKIDGDYFTIIGLPLLLLLQKLRETGIIIR</sequence>
<evidence type="ECO:0000313" key="5">
    <source>
        <dbReference type="EMBL" id="OLY44356.1"/>
    </source>
</evidence>
<keyword evidence="4" id="KW-0963">Cytoplasm</keyword>
<dbReference type="OrthoDB" id="9813962at2"/>
<protein>
    <recommendedName>
        <fullName evidence="4">7-methyl-GTP pyrophosphatase</fullName>
        <shortName evidence="4">m(7)GTP pyrophosphatase</shortName>
        <ecNumber evidence="4">3.6.1.-</ecNumber>
    </recommendedName>
</protein>
<evidence type="ECO:0000313" key="6">
    <source>
        <dbReference type="Proteomes" id="UP000187344"/>
    </source>
</evidence>
<comment type="caution">
    <text evidence="5">The sequence shown here is derived from an EMBL/GenBank/DDBJ whole genome shotgun (WGS) entry which is preliminary data.</text>
</comment>
<comment type="similarity">
    <text evidence="4">Belongs to the Maf family. YceF subfamily.</text>
</comment>
<gene>
    <name evidence="5" type="ORF">PEB0149_018250</name>
</gene>
<evidence type="ECO:0000256" key="1">
    <source>
        <dbReference type="ARBA" id="ARBA00001968"/>
    </source>
</evidence>
<dbReference type="InterPro" id="IPR029001">
    <property type="entry name" value="ITPase-like_fam"/>
</dbReference>
<comment type="cofactor">
    <cofactor evidence="1 4">
        <name>a divalent metal cation</name>
        <dbReference type="ChEBI" id="CHEBI:60240"/>
    </cofactor>
</comment>
<dbReference type="NCBIfam" id="TIGR00172">
    <property type="entry name" value="maf"/>
    <property type="match status" value="1"/>
</dbReference>
<dbReference type="Gene3D" id="3.90.950.10">
    <property type="match status" value="1"/>
</dbReference>
<dbReference type="PANTHER" id="PTHR43213:SF5">
    <property type="entry name" value="BIFUNCTIONAL DTTP_UTP PYROPHOSPHATASE_METHYLTRANSFERASE PROTEIN-RELATED"/>
    <property type="match status" value="1"/>
</dbReference>
<organism evidence="5 6">
    <name type="scientific">Bartonella apis</name>
    <dbReference type="NCBI Taxonomy" id="1686310"/>
    <lineage>
        <taxon>Bacteria</taxon>
        <taxon>Pseudomonadati</taxon>
        <taxon>Pseudomonadota</taxon>
        <taxon>Alphaproteobacteria</taxon>
        <taxon>Hyphomicrobiales</taxon>
        <taxon>Bartonellaceae</taxon>
        <taxon>Bartonella</taxon>
    </lineage>
</organism>
<keyword evidence="6" id="KW-1185">Reference proteome</keyword>
<dbReference type="InterPro" id="IPR003697">
    <property type="entry name" value="Maf-like"/>
</dbReference>
<evidence type="ECO:0000256" key="2">
    <source>
        <dbReference type="ARBA" id="ARBA00022801"/>
    </source>
</evidence>
<dbReference type="PANTHER" id="PTHR43213">
    <property type="entry name" value="BIFUNCTIONAL DTTP/UTP PYROPHOSPHATASE/METHYLTRANSFERASE PROTEIN-RELATED"/>
    <property type="match status" value="1"/>
</dbReference>
<comment type="function">
    <text evidence="4">Nucleoside triphosphate pyrophosphatase that hydrolyzes 7-methyl-GTP (m(7)GTP). May have a dual role in cell division arrest and in preventing the incorporation of modified nucleotides into cellular nucleic acids.</text>
</comment>
<name>A0A1R0FBI5_9HYPH</name>